<protein>
    <recommendedName>
        <fullName evidence="1">Endonuclease/exonuclease/phosphatase domain-containing protein</fullName>
    </recommendedName>
</protein>
<evidence type="ECO:0000313" key="2">
    <source>
        <dbReference type="EMBL" id="OUJ13629.1"/>
    </source>
</evidence>
<dbReference type="EMBL" id="JOPJ01000004">
    <property type="protein sequence ID" value="OUJ13629.1"/>
    <property type="molecule type" value="Genomic_DNA"/>
</dbReference>
<dbReference type="SUPFAM" id="SSF56219">
    <property type="entry name" value="DNase I-like"/>
    <property type="match status" value="1"/>
</dbReference>
<evidence type="ECO:0000259" key="1">
    <source>
        <dbReference type="Pfam" id="PF03372"/>
    </source>
</evidence>
<proteinExistence type="predicted"/>
<evidence type="ECO:0000313" key="3">
    <source>
        <dbReference type="Proteomes" id="UP000194931"/>
    </source>
</evidence>
<reference evidence="3" key="1">
    <citation type="submission" date="2014-06" db="EMBL/GenBank/DDBJ databases">
        <authorList>
            <person name="Winans N.J."/>
            <person name="Newell P.D."/>
            <person name="Douglas A.E."/>
        </authorList>
    </citation>
    <scope>NUCLEOTIDE SEQUENCE [LARGE SCALE GENOMIC DNA]</scope>
</reference>
<dbReference type="GO" id="GO:0003824">
    <property type="term" value="F:catalytic activity"/>
    <property type="evidence" value="ECO:0007669"/>
    <property type="project" value="InterPro"/>
</dbReference>
<dbReference type="Gene3D" id="3.60.10.10">
    <property type="entry name" value="Endonuclease/exonuclease/phosphatase"/>
    <property type="match status" value="1"/>
</dbReference>
<dbReference type="STRING" id="1236501.GCA_000613865_02483"/>
<dbReference type="InterPro" id="IPR005135">
    <property type="entry name" value="Endo/exonuclease/phosphatase"/>
</dbReference>
<accession>A0A252BXG5</accession>
<dbReference type="Proteomes" id="UP000194931">
    <property type="component" value="Unassembled WGS sequence"/>
</dbReference>
<feature type="domain" description="Endonuclease/exonuclease/phosphatase" evidence="1">
    <location>
        <begin position="26"/>
        <end position="246"/>
    </location>
</feature>
<dbReference type="Pfam" id="PF03372">
    <property type="entry name" value="Exo_endo_phos"/>
    <property type="match status" value="1"/>
</dbReference>
<dbReference type="InterPro" id="IPR036691">
    <property type="entry name" value="Endo/exonu/phosph_ase_sf"/>
</dbReference>
<name>A0A252BXG5_9PROT</name>
<sequence>MGAVFFVVGSPPSHALPPVQTFKISTWNMDWLLSSPAQNAPDVPPDIPHRSASDLTTLATYAQRLHPDLIGLQEVGDSTTLGRLFAPQDYQLLLSNDAIAQHTALAVRRGLTVQRNPDVSALATNTAAAHHLLRSGLDINVLIGRMTLRVLVVHLKTGCWDNPVSETRYACPILFQQFHALRDWLAERTKNGEAFAIIGDFNRRMTQTDPLFVSLNQVTPLLLTTAGRASPCLNGSYFIDHILLGGAAQKWADPNSLRVMTIPQNSTRVLSDHCPVSITLRVPQDAPP</sequence>
<organism evidence="2 3">
    <name type="scientific">Acetobacter okinawensis</name>
    <dbReference type="NCBI Taxonomy" id="1076594"/>
    <lineage>
        <taxon>Bacteria</taxon>
        <taxon>Pseudomonadati</taxon>
        <taxon>Pseudomonadota</taxon>
        <taxon>Alphaproteobacteria</taxon>
        <taxon>Acetobacterales</taxon>
        <taxon>Acetobacteraceae</taxon>
        <taxon>Acetobacter</taxon>
    </lineage>
</organism>
<gene>
    <name evidence="2" type="ORF">HK26_07705</name>
</gene>
<keyword evidence="3" id="KW-1185">Reference proteome</keyword>
<dbReference type="AlphaFoldDB" id="A0A252BXG5"/>
<comment type="caution">
    <text evidence="2">The sequence shown here is derived from an EMBL/GenBank/DDBJ whole genome shotgun (WGS) entry which is preliminary data.</text>
</comment>